<feature type="chain" id="PRO_5040506182" description="Follicle cell protein 3C-1" evidence="1">
    <location>
        <begin position="19"/>
        <end position="142"/>
    </location>
</feature>
<evidence type="ECO:0000256" key="1">
    <source>
        <dbReference type="SAM" id="SignalP"/>
    </source>
</evidence>
<name>A0A9P0B8D8_BRAAE</name>
<evidence type="ECO:0008006" key="4">
    <source>
        <dbReference type="Google" id="ProtNLM"/>
    </source>
</evidence>
<keyword evidence="1" id="KW-0732">Signal</keyword>
<dbReference type="EMBL" id="OV121136">
    <property type="protein sequence ID" value="CAH0557826.1"/>
    <property type="molecule type" value="Genomic_DNA"/>
</dbReference>
<evidence type="ECO:0000313" key="3">
    <source>
        <dbReference type="Proteomes" id="UP001154078"/>
    </source>
</evidence>
<keyword evidence="3" id="KW-1185">Reference proteome</keyword>
<accession>A0A9P0B8D8</accession>
<evidence type="ECO:0000313" key="2">
    <source>
        <dbReference type="EMBL" id="CAH0557826.1"/>
    </source>
</evidence>
<gene>
    <name evidence="2" type="ORF">MELIAE_LOCUS8435</name>
</gene>
<dbReference type="AlphaFoldDB" id="A0A9P0B8D8"/>
<dbReference type="Proteomes" id="UP001154078">
    <property type="component" value="Chromosome 5"/>
</dbReference>
<dbReference type="OrthoDB" id="7412264at2759"/>
<reference evidence="2" key="1">
    <citation type="submission" date="2021-12" db="EMBL/GenBank/DDBJ databases">
        <authorList>
            <person name="King R."/>
        </authorList>
    </citation>
    <scope>NUCLEOTIDE SEQUENCE</scope>
</reference>
<protein>
    <recommendedName>
        <fullName evidence="4">Follicle cell protein 3C-1</fullName>
    </recommendedName>
</protein>
<sequence length="142" mass="16102">MKVIFCLLFVALFSFTTASKDRKNHHEKESPIPCTCGVFLTGQFKKGSKDQPKGSPVLTQEMDNSFMNNSVGTRQCTNKCLEVIIKHLPKSSEIICATVDRDVHKEKAFLFIKNHSDKWHATHLSAGREFCCKDNEPVKCHM</sequence>
<organism evidence="2 3">
    <name type="scientific">Brassicogethes aeneus</name>
    <name type="common">Rape pollen beetle</name>
    <name type="synonym">Meligethes aeneus</name>
    <dbReference type="NCBI Taxonomy" id="1431903"/>
    <lineage>
        <taxon>Eukaryota</taxon>
        <taxon>Metazoa</taxon>
        <taxon>Ecdysozoa</taxon>
        <taxon>Arthropoda</taxon>
        <taxon>Hexapoda</taxon>
        <taxon>Insecta</taxon>
        <taxon>Pterygota</taxon>
        <taxon>Neoptera</taxon>
        <taxon>Endopterygota</taxon>
        <taxon>Coleoptera</taxon>
        <taxon>Polyphaga</taxon>
        <taxon>Cucujiformia</taxon>
        <taxon>Nitidulidae</taxon>
        <taxon>Meligethinae</taxon>
        <taxon>Brassicogethes</taxon>
    </lineage>
</organism>
<proteinExistence type="predicted"/>
<feature type="signal peptide" evidence="1">
    <location>
        <begin position="1"/>
        <end position="18"/>
    </location>
</feature>